<dbReference type="Proteomes" id="UP000076079">
    <property type="component" value="Chromosome"/>
</dbReference>
<reference evidence="2" key="2">
    <citation type="submission" date="2016-04" db="EMBL/GenBank/DDBJ databases">
        <title>First Complete Genome Sequence of a Subdivision 6 Acidobacterium.</title>
        <authorList>
            <person name="Huang S."/>
            <person name="Vieira S."/>
            <person name="Bunk B."/>
            <person name="Riedel T."/>
            <person name="Sproeer C."/>
            <person name="Overmann J."/>
        </authorList>
    </citation>
    <scope>NUCLEOTIDE SEQUENCE [LARGE SCALE GENOMIC DNA]</scope>
    <source>
        <strain evidence="2">DSM 100886 HEG_-6_39</strain>
    </source>
</reference>
<reference evidence="1 2" key="1">
    <citation type="journal article" date="2016" name="Genome Announc.">
        <title>First Complete Genome Sequence of a Subdivision 6 Acidobacterium Strain.</title>
        <authorList>
            <person name="Huang S."/>
            <person name="Vieira S."/>
            <person name="Bunk B."/>
            <person name="Riedel T."/>
            <person name="Sproer C."/>
            <person name="Overmann J."/>
        </authorList>
    </citation>
    <scope>NUCLEOTIDE SEQUENCE [LARGE SCALE GENOMIC DNA]</scope>
    <source>
        <strain evidence="2">DSM 100886 HEG_-6_39</strain>
    </source>
</reference>
<gene>
    <name evidence="1" type="ORF">LuPra_02655</name>
</gene>
<protein>
    <submittedName>
        <fullName evidence="1">Uncharacterized protein</fullName>
    </submittedName>
</protein>
<proteinExistence type="predicted"/>
<evidence type="ECO:0000313" key="2">
    <source>
        <dbReference type="Proteomes" id="UP000076079"/>
    </source>
</evidence>
<name>A0A143PMX8_LUTPR</name>
<dbReference type="STRING" id="1855912.LuPra_02655"/>
<organism evidence="1 2">
    <name type="scientific">Luteitalea pratensis</name>
    <dbReference type="NCBI Taxonomy" id="1855912"/>
    <lineage>
        <taxon>Bacteria</taxon>
        <taxon>Pseudomonadati</taxon>
        <taxon>Acidobacteriota</taxon>
        <taxon>Vicinamibacteria</taxon>
        <taxon>Vicinamibacterales</taxon>
        <taxon>Vicinamibacteraceae</taxon>
        <taxon>Luteitalea</taxon>
    </lineage>
</organism>
<keyword evidence="2" id="KW-1185">Reference proteome</keyword>
<accession>A0A143PMX8</accession>
<evidence type="ECO:0000313" key="1">
    <source>
        <dbReference type="EMBL" id="AMY09438.1"/>
    </source>
</evidence>
<dbReference type="KEGG" id="abac:LuPra_02655"/>
<dbReference type="EMBL" id="CP015136">
    <property type="protein sequence ID" value="AMY09438.1"/>
    <property type="molecule type" value="Genomic_DNA"/>
</dbReference>
<dbReference type="AlphaFoldDB" id="A0A143PMX8"/>
<sequence>MRLHETAFAESNRVSPRAPSIRRAGAVAMATGLAVIVGLSLSDTATAANKDGPPECTNRTLQGDYGILVSGSRGLDPGVTESFVGTALRTYDGDGQFTQIDNGHGEITGFRQNVQAYSTYEVHANCSGTSLIYFPGAPSPVETAFVIVAHGDEVKDAVMAPARNIVTASLWRVGR</sequence>